<dbReference type="PANTHER" id="PTHR47331">
    <property type="entry name" value="PHD-TYPE DOMAIN-CONTAINING PROTEIN"/>
    <property type="match status" value="1"/>
</dbReference>
<reference evidence="3 4" key="1">
    <citation type="submission" date="2024-06" db="EMBL/GenBank/DDBJ databases">
        <title>A chromosome-level genome assembly of beet webworm, Loxostege sticticalis.</title>
        <authorList>
            <person name="Zhang Y."/>
        </authorList>
    </citation>
    <scope>NUCLEOTIDE SEQUENCE [LARGE SCALE GENOMIC DNA]</scope>
    <source>
        <strain evidence="3">AQ028</strain>
        <tissue evidence="3">Male pupae</tissue>
    </source>
</reference>
<dbReference type="Gene3D" id="3.30.420.10">
    <property type="entry name" value="Ribonuclease H-like superfamily/Ribonuclease H"/>
    <property type="match status" value="1"/>
</dbReference>
<dbReference type="InterPro" id="IPR012337">
    <property type="entry name" value="RNaseH-like_sf"/>
</dbReference>
<dbReference type="InterPro" id="IPR036397">
    <property type="entry name" value="RNaseH_sf"/>
</dbReference>
<dbReference type="Pfam" id="PF03564">
    <property type="entry name" value="DUF1759"/>
    <property type="match status" value="1"/>
</dbReference>
<dbReference type="PROSITE" id="PS50994">
    <property type="entry name" value="INTEGRASE"/>
    <property type="match status" value="1"/>
</dbReference>
<dbReference type="InterPro" id="IPR040676">
    <property type="entry name" value="DUF5641"/>
</dbReference>
<evidence type="ECO:0000256" key="1">
    <source>
        <dbReference type="SAM" id="MobiDB-lite"/>
    </source>
</evidence>
<sequence>MEELYSEYDSVQSDIEALHEIPDEQYKEREVFESQYFAAMAQAQEVLARDADASASHSAVTGSTAAFRGGPTLKLPTINLPIFSGQYEDWLEFHDTFSSLIHSDNSIPNINKFHYLRASLTDSAALLIRSLDFSSENYIIAWDLLCDRYNNNRLLVKNHIQAIFNIEPLSRESPKALRNIIDTVSRNLRALKTLKLPTEHWDILIIYIVSNKFDVITSRAWETYRNTLKELPTLADFNTFLKNRSDLLETVKEAHNSHIIRRRFSDVTHNRHKSLVIESRSPPSKSTYICPLCKNNHAIYHCASTDSFLSALHRFIARRGKPLNIFSDNGKCFVGACNELSKFLKHNSDIISSEAANLSINFNFSPAYSPHFNGLAEGCVKSFKFHLKRVLALSNLTYEEMNTVLVQIEGILNSRPLIPTSSDPSDLTALTPSHFLIGRTLTVLPSPQIKDAATIPTLSRYMRMQQLKLHFWSRFYKEYITELQTRQKWQRQGDQLRVNELVLVKDDRLPPNRWLLGRVTRLFPGSDGIARVADVLTTSGTVRRAFNRLCPLPMEDHNLVPGRQDVNASHVCIAHTHTAIQDDGPIQPRTPHSVSVRPVFGSK</sequence>
<proteinExistence type="predicted"/>
<name>A0ABD0T2P7_LOXSC</name>
<gene>
    <name evidence="3" type="ORF">ABMA28_001719</name>
</gene>
<evidence type="ECO:0000313" key="3">
    <source>
        <dbReference type="EMBL" id="KAL0832272.1"/>
    </source>
</evidence>
<dbReference type="Proteomes" id="UP001549921">
    <property type="component" value="Unassembled WGS sequence"/>
</dbReference>
<evidence type="ECO:0000313" key="4">
    <source>
        <dbReference type="Proteomes" id="UP001549921"/>
    </source>
</evidence>
<dbReference type="EMBL" id="JBEDNZ010000011">
    <property type="protein sequence ID" value="KAL0832272.1"/>
    <property type="molecule type" value="Genomic_DNA"/>
</dbReference>
<dbReference type="Pfam" id="PF18701">
    <property type="entry name" value="DUF5641"/>
    <property type="match status" value="1"/>
</dbReference>
<dbReference type="InterPro" id="IPR001584">
    <property type="entry name" value="Integrase_cat-core"/>
</dbReference>
<dbReference type="PANTHER" id="PTHR47331:SF1">
    <property type="entry name" value="GAG-LIKE PROTEIN"/>
    <property type="match status" value="1"/>
</dbReference>
<dbReference type="SUPFAM" id="SSF53098">
    <property type="entry name" value="Ribonuclease H-like"/>
    <property type="match status" value="1"/>
</dbReference>
<protein>
    <recommendedName>
        <fullName evidence="2">Integrase catalytic domain-containing protein</fullName>
    </recommendedName>
</protein>
<feature type="domain" description="Integrase catalytic" evidence="2">
    <location>
        <begin position="251"/>
        <end position="440"/>
    </location>
</feature>
<comment type="caution">
    <text evidence="3">The sequence shown here is derived from an EMBL/GenBank/DDBJ whole genome shotgun (WGS) entry which is preliminary data.</text>
</comment>
<accession>A0ABD0T2P7</accession>
<feature type="region of interest" description="Disordered" evidence="1">
    <location>
        <begin position="582"/>
        <end position="603"/>
    </location>
</feature>
<dbReference type="InterPro" id="IPR005312">
    <property type="entry name" value="DUF1759"/>
</dbReference>
<dbReference type="AlphaFoldDB" id="A0ABD0T2P7"/>
<evidence type="ECO:0000259" key="2">
    <source>
        <dbReference type="PROSITE" id="PS50994"/>
    </source>
</evidence>
<organism evidence="3 4">
    <name type="scientific">Loxostege sticticalis</name>
    <name type="common">Beet webworm moth</name>
    <dbReference type="NCBI Taxonomy" id="481309"/>
    <lineage>
        <taxon>Eukaryota</taxon>
        <taxon>Metazoa</taxon>
        <taxon>Ecdysozoa</taxon>
        <taxon>Arthropoda</taxon>
        <taxon>Hexapoda</taxon>
        <taxon>Insecta</taxon>
        <taxon>Pterygota</taxon>
        <taxon>Neoptera</taxon>
        <taxon>Endopterygota</taxon>
        <taxon>Lepidoptera</taxon>
        <taxon>Glossata</taxon>
        <taxon>Ditrysia</taxon>
        <taxon>Pyraloidea</taxon>
        <taxon>Crambidae</taxon>
        <taxon>Pyraustinae</taxon>
        <taxon>Loxostege</taxon>
    </lineage>
</organism>